<dbReference type="FunFam" id="2.10.25.10:FF:000368">
    <property type="entry name" value="Delta-like 3 (Drosophila), isoform CRA_b"/>
    <property type="match status" value="1"/>
</dbReference>
<feature type="domain" description="EGF-like" evidence="21">
    <location>
        <begin position="592"/>
        <end position="632"/>
    </location>
</feature>
<keyword evidence="3 15" id="KW-0245">EGF-like domain</keyword>
<dbReference type="Pfam" id="PF01414">
    <property type="entry name" value="DSL"/>
    <property type="match status" value="1"/>
</dbReference>
<dbReference type="InterPro" id="IPR056986">
    <property type="entry name" value="JAG1_1/2_dom"/>
</dbReference>
<feature type="disulfide bond" evidence="15">
    <location>
        <begin position="314"/>
        <end position="323"/>
    </location>
</feature>
<dbReference type="GO" id="GO:0030154">
    <property type="term" value="P:cell differentiation"/>
    <property type="evidence" value="ECO:0007669"/>
    <property type="project" value="UniProtKB-KW"/>
</dbReference>
<dbReference type="SMART" id="SM00179">
    <property type="entry name" value="EGF_CA"/>
    <property type="match status" value="13"/>
</dbReference>
<dbReference type="Pfam" id="PF00008">
    <property type="entry name" value="EGF"/>
    <property type="match status" value="5"/>
</dbReference>
<dbReference type="WBParaSite" id="MCU_004749-RA">
    <property type="protein sequence ID" value="MCU_004749-RA"/>
    <property type="gene ID" value="MCU_004749"/>
</dbReference>
<evidence type="ECO:0000256" key="15">
    <source>
        <dbReference type="PROSITE-ProRule" id="PRU00076"/>
    </source>
</evidence>
<evidence type="ECO:0000256" key="18">
    <source>
        <dbReference type="SAM" id="MobiDB-lite"/>
    </source>
</evidence>
<keyword evidence="8" id="KW-0106">Calcium</keyword>
<dbReference type="Pfam" id="PF12661">
    <property type="entry name" value="hEGF"/>
    <property type="match status" value="2"/>
</dbReference>
<dbReference type="Pfam" id="PF21700">
    <property type="entry name" value="EGF_DL_JAG"/>
    <property type="match status" value="1"/>
</dbReference>
<comment type="caution">
    <text evidence="15">Lacks conserved residue(s) required for the propagation of feature annotation.</text>
</comment>
<keyword evidence="13 15" id="KW-1015">Disulfide bond</keyword>
<feature type="domain" description="EGF-like" evidence="21">
    <location>
        <begin position="675"/>
        <end position="712"/>
    </location>
</feature>
<feature type="disulfide bond" evidence="16">
    <location>
        <begin position="177"/>
        <end position="186"/>
    </location>
</feature>
<feature type="disulfide bond" evidence="15">
    <location>
        <begin position="352"/>
        <end position="361"/>
    </location>
</feature>
<name>A0A5K3F1S9_MESCO</name>
<feature type="domain" description="EGF-like" evidence="21">
    <location>
        <begin position="217"/>
        <end position="250"/>
    </location>
</feature>
<dbReference type="InterPro" id="IPR001774">
    <property type="entry name" value="DSL"/>
</dbReference>
<evidence type="ECO:0000256" key="17">
    <source>
        <dbReference type="RuleBase" id="RU280815"/>
    </source>
</evidence>
<feature type="signal peptide" evidence="20">
    <location>
        <begin position="1"/>
        <end position="25"/>
    </location>
</feature>
<feature type="disulfide bond" evidence="15">
    <location>
        <begin position="449"/>
        <end position="459"/>
    </location>
</feature>
<dbReference type="CDD" id="cd00054">
    <property type="entry name" value="EGF_CA"/>
    <property type="match status" value="9"/>
</dbReference>
<organism evidence="23">
    <name type="scientific">Mesocestoides corti</name>
    <name type="common">Flatworm</name>
    <dbReference type="NCBI Taxonomy" id="53468"/>
    <lineage>
        <taxon>Eukaryota</taxon>
        <taxon>Metazoa</taxon>
        <taxon>Spiralia</taxon>
        <taxon>Lophotrochozoa</taxon>
        <taxon>Platyhelminthes</taxon>
        <taxon>Cestoda</taxon>
        <taxon>Eucestoda</taxon>
        <taxon>Cyclophyllidea</taxon>
        <taxon>Mesocestoididae</taxon>
        <taxon>Mesocestoides</taxon>
    </lineage>
</organism>
<reference evidence="23" key="1">
    <citation type="submission" date="2019-11" db="UniProtKB">
        <authorList>
            <consortium name="WormBaseParasite"/>
        </authorList>
    </citation>
    <scope>IDENTIFICATION</scope>
</reference>
<dbReference type="PROSITE" id="PS01187">
    <property type="entry name" value="EGF_CA"/>
    <property type="match status" value="3"/>
</dbReference>
<feature type="region of interest" description="Disordered" evidence="18">
    <location>
        <begin position="1203"/>
        <end position="1232"/>
    </location>
</feature>
<evidence type="ECO:0000256" key="19">
    <source>
        <dbReference type="SAM" id="Phobius"/>
    </source>
</evidence>
<feature type="transmembrane region" description="Helical" evidence="19">
    <location>
        <begin position="1161"/>
        <end position="1185"/>
    </location>
</feature>
<dbReference type="PROSITE" id="PS01186">
    <property type="entry name" value="EGF_2"/>
    <property type="match status" value="11"/>
</dbReference>
<feature type="domain" description="EGF-like" evidence="21">
    <location>
        <begin position="760"/>
        <end position="797"/>
    </location>
</feature>
<feature type="domain" description="EGF-like" evidence="21">
    <location>
        <begin position="445"/>
        <end position="480"/>
    </location>
</feature>
<comment type="function">
    <text evidence="17">Putative Notch ligand involved in the mediation of Notch signaling.</text>
</comment>
<dbReference type="FunFam" id="2.10.25.10:FF:000006">
    <property type="entry name" value="Versican core protein-like isoform 1"/>
    <property type="match status" value="1"/>
</dbReference>
<keyword evidence="7" id="KW-0221">Differentiation</keyword>
<dbReference type="SMART" id="SM00181">
    <property type="entry name" value="EGF"/>
    <property type="match status" value="17"/>
</dbReference>
<dbReference type="FunFam" id="2.10.25.10:FF:000018">
    <property type="entry name" value="Delta-like 1"/>
    <property type="match status" value="1"/>
</dbReference>
<evidence type="ECO:0000256" key="1">
    <source>
        <dbReference type="ARBA" id="ARBA00004479"/>
    </source>
</evidence>
<evidence type="ECO:0000256" key="9">
    <source>
        <dbReference type="ARBA" id="ARBA00022843"/>
    </source>
</evidence>
<dbReference type="PRINTS" id="PR00010">
    <property type="entry name" value="EGFBLOOD"/>
</dbReference>
<evidence type="ECO:0000256" key="13">
    <source>
        <dbReference type="ARBA" id="ARBA00023157"/>
    </source>
</evidence>
<feature type="disulfide bond" evidence="15">
    <location>
        <begin position="663"/>
        <end position="672"/>
    </location>
</feature>
<feature type="domain" description="DSL" evidence="22">
    <location>
        <begin position="175"/>
        <end position="216"/>
    </location>
</feature>
<feature type="disulfide bond" evidence="16">
    <location>
        <begin position="207"/>
        <end position="216"/>
    </location>
</feature>
<keyword evidence="10" id="KW-0914">Notch signaling pathway</keyword>
<feature type="disulfide bond" evidence="15">
    <location>
        <begin position="787"/>
        <end position="796"/>
    </location>
</feature>
<evidence type="ECO:0000259" key="21">
    <source>
        <dbReference type="PROSITE" id="PS50026"/>
    </source>
</evidence>
<dbReference type="Gene3D" id="2.10.25.10">
    <property type="entry name" value="Laminin"/>
    <property type="match status" value="15"/>
</dbReference>
<accession>A0A5K3F1S9</accession>
<dbReference type="FunFam" id="2.10.25.10:FF:000117">
    <property type="entry name" value="Delta-like protein"/>
    <property type="match status" value="1"/>
</dbReference>
<feature type="domain" description="EGF-like" evidence="21">
    <location>
        <begin position="715"/>
        <end position="755"/>
    </location>
</feature>
<dbReference type="PROSITE" id="PS00022">
    <property type="entry name" value="EGF_1"/>
    <property type="match status" value="16"/>
</dbReference>
<feature type="disulfide bond" evidence="15">
    <location>
        <begin position="391"/>
        <end position="400"/>
    </location>
</feature>
<comment type="subcellular location">
    <subcellularLocation>
        <location evidence="1 17">Membrane</location>
        <topology evidence="1 17">Single-pass type I membrane protein</topology>
    </subcellularLocation>
</comment>
<dbReference type="GO" id="GO:0016020">
    <property type="term" value="C:membrane"/>
    <property type="evidence" value="ECO:0007669"/>
    <property type="project" value="UniProtKB-SubCell"/>
</dbReference>
<evidence type="ECO:0000256" key="11">
    <source>
        <dbReference type="ARBA" id="ARBA00022989"/>
    </source>
</evidence>
<dbReference type="InterPro" id="IPR000742">
    <property type="entry name" value="EGF"/>
</dbReference>
<dbReference type="Pfam" id="PF23575">
    <property type="entry name" value="JAG1"/>
    <property type="match status" value="1"/>
</dbReference>
<evidence type="ECO:0000313" key="23">
    <source>
        <dbReference type="WBParaSite" id="MCU_004749-RA"/>
    </source>
</evidence>
<dbReference type="FunFam" id="2.10.25.10:FF:000294">
    <property type="entry name" value="Delta-like protein"/>
    <property type="match status" value="1"/>
</dbReference>
<dbReference type="Pfam" id="PF25024">
    <property type="entry name" value="EGF_TEN"/>
    <property type="match status" value="1"/>
</dbReference>
<dbReference type="SMART" id="SM00051">
    <property type="entry name" value="DSL"/>
    <property type="match status" value="1"/>
</dbReference>
<feature type="disulfide bond" evidence="15">
    <location>
        <begin position="622"/>
        <end position="631"/>
    </location>
</feature>
<feature type="disulfide bond" evidence="15">
    <location>
        <begin position="470"/>
        <end position="479"/>
    </location>
</feature>
<evidence type="ECO:0000256" key="5">
    <source>
        <dbReference type="ARBA" id="ARBA00022729"/>
    </source>
</evidence>
<dbReference type="InterPro" id="IPR051830">
    <property type="entry name" value="NOTCH_homolog"/>
</dbReference>
<keyword evidence="4 17" id="KW-0812">Transmembrane</keyword>
<feature type="domain" description="EGF-like" evidence="21">
    <location>
        <begin position="481"/>
        <end position="517"/>
    </location>
</feature>
<dbReference type="InterPro" id="IPR001881">
    <property type="entry name" value="EGF-like_Ca-bd_dom"/>
</dbReference>
<keyword evidence="9" id="KW-0832">Ubl conjugation</keyword>
<feature type="disulfide bond" evidence="15">
    <location>
        <begin position="825"/>
        <end position="834"/>
    </location>
</feature>
<dbReference type="AlphaFoldDB" id="A0A5K3F1S9"/>
<feature type="chain" id="PRO_5024383425" description="Delta-like protein" evidence="20">
    <location>
        <begin position="26"/>
        <end position="1232"/>
    </location>
</feature>
<sequence length="1232" mass="135757">MCSIRQLDRLLLLLLLHLWSVQVSGKAARLDVAMYHFENNLNYRFKSDCCLRSESCNAQCDLSFRLCFRPFSVESLRQERDVCELGSVNITRRDLEYRQGKESGLQRSIPIQDRWPRLYTLILEAYDTKPDASVEYLVDRTIHHGILLPTSSSSLEWQPAIIDSETSSYKMALRLTCSPHRFGEDCSRECKPEPDRFTCDKHGHRICASGWSGSDCSQPICRKGCHKTHGRCSVPGECRCANGWKGELCNECITYPGCRHGTCDDAPFTCRCLPNWGGPFCDQDMDYCERHKPCLNGGICKNTNITSQPFQCVCPRGWRGDTCEKKLKACDLNPCKRGHCRENSDGGFECVCEPGWRGDLCDQNIDFCEQNICMNGGTCQDLDGLGFRCICPRGFGGSVCQLRSPCLDSQCVHAHKCTQLATASNGIKHDCVCLPGWTGELCDQNIDDCVDKCLNGGTCHDLIGDYYCTCPDGFSGRNCEINHKCASNPCQNGGICVEVEGGFECVCPEGVTGDFCEHAKRGCDPNPCENQAPCYNLTPHNYFCKCNASFFGRHCEHPRPYCGPQGCSGLVDPCSDHTSPMQIPLLPAVTFNAQSTAVMTGSCGDHGICLRDPQTAEHSCYCENGYTGRFCQQRKDTCAEMRQLCRNHGVCVNGDAGTFHCLCPEGYTGTFCEREKQPCGEQPCRNGGYCQQTEPGVFQCRCAAGWTGRWCHLPNLNPCATSEPCYNGGTCVEDSLSPNGFFCQCTTGWSGQFCQKRSPEYDACRSSKPCRNGGTCISVGKNFRCLCPPGFAGLHCEDDIDECQSNPCQNGGKCRDLVNGFECECPEGFMGADCRHNINECVTHPCAYGATCVDKIGTYECVCPEGRSGRHCEEVSPEVKPKPPSCRFNHRIFDHGERWAWQCETCECVEGSIVCEREFCGYWSCLNAVGADDPYKCRDGEVCHVLTPAAQSPLCLTPPCYARAVCVNATQTARPSLLTPLGLPPALPGCRPNAAFLTNQCARIGVTVARTRLPYGVSVEDFCNAVRALPAMQKMKLSTNGGGLLGMSCGLSNSQPDYSPDVAHIEITLSSTDERIRKNDEGKEFVFVQRFAQTIAAAIRQNASTNVTHEEAAGDTHLPSVALMVGAKSHDYYWHTIILGVAEINVETVLVKDDETPHNPLLVPLACSLVVAVGALCTLIICVCAHRKHQELLERYSKKPCPENTTAVSIQQPPPTYQPGVIYPTQQQRSVR</sequence>
<feature type="disulfide bond" evidence="15">
    <location>
        <begin position="546"/>
        <end position="555"/>
    </location>
</feature>
<evidence type="ECO:0000256" key="12">
    <source>
        <dbReference type="ARBA" id="ARBA00023136"/>
    </source>
</evidence>
<dbReference type="FunFam" id="2.10.25.10:FF:000143">
    <property type="entry name" value="Protein crumbs 1"/>
    <property type="match status" value="1"/>
</dbReference>
<dbReference type="InterPro" id="IPR000152">
    <property type="entry name" value="EGF-type_Asp/Asn_hydroxyl_site"/>
</dbReference>
<feature type="disulfide bond" evidence="15">
    <location>
        <begin position="702"/>
        <end position="711"/>
    </location>
</feature>
<feature type="domain" description="EGF-like" evidence="21">
    <location>
        <begin position="837"/>
        <end position="873"/>
    </location>
</feature>
<dbReference type="Gene3D" id="2.10.25.140">
    <property type="match status" value="1"/>
</dbReference>
<evidence type="ECO:0000256" key="2">
    <source>
        <dbReference type="ARBA" id="ARBA00022473"/>
    </source>
</evidence>
<feature type="disulfide bond" evidence="15">
    <location>
        <begin position="507"/>
        <end position="516"/>
    </location>
</feature>
<evidence type="ECO:0000256" key="20">
    <source>
        <dbReference type="SAM" id="SignalP"/>
    </source>
</evidence>
<keyword evidence="14" id="KW-0325">Glycoprotein</keyword>
<evidence type="ECO:0000259" key="22">
    <source>
        <dbReference type="PROSITE" id="PS51051"/>
    </source>
</evidence>
<evidence type="ECO:0000256" key="7">
    <source>
        <dbReference type="ARBA" id="ARBA00022782"/>
    </source>
</evidence>
<dbReference type="GO" id="GO:0005509">
    <property type="term" value="F:calcium ion binding"/>
    <property type="evidence" value="ECO:0007669"/>
    <property type="project" value="InterPro"/>
</dbReference>
<proteinExistence type="predicted"/>
<keyword evidence="12 17" id="KW-0472">Membrane</keyword>
<evidence type="ECO:0000256" key="8">
    <source>
        <dbReference type="ARBA" id="ARBA00022837"/>
    </source>
</evidence>
<dbReference type="PANTHER" id="PTHR24033:SF232">
    <property type="entry name" value="LAMININ SUBUNIT GAMMA-2-RELATED"/>
    <property type="match status" value="1"/>
</dbReference>
<feature type="domain" description="EGF-like" evidence="21">
    <location>
        <begin position="364"/>
        <end position="401"/>
    </location>
</feature>
<feature type="disulfide bond" evidence="15">
    <location>
        <begin position="603"/>
        <end position="620"/>
    </location>
</feature>
<dbReference type="PROSITE" id="PS51051">
    <property type="entry name" value="DSL"/>
    <property type="match status" value="1"/>
</dbReference>
<feature type="domain" description="EGF-like" evidence="21">
    <location>
        <begin position="799"/>
        <end position="835"/>
    </location>
</feature>
<keyword evidence="11 17" id="KW-1133">Transmembrane helix</keyword>
<evidence type="ECO:0000256" key="6">
    <source>
        <dbReference type="ARBA" id="ARBA00022737"/>
    </source>
</evidence>
<dbReference type="PANTHER" id="PTHR24033">
    <property type="entry name" value="EGF-LIKE DOMAIN-CONTAINING PROTEIN"/>
    <property type="match status" value="1"/>
</dbReference>
<evidence type="ECO:0000256" key="16">
    <source>
        <dbReference type="PROSITE-ProRule" id="PRU00377"/>
    </source>
</evidence>
<protein>
    <recommendedName>
        <fullName evidence="17">Delta-like protein</fullName>
    </recommendedName>
</protein>
<keyword evidence="5 17" id="KW-0732">Signal</keyword>
<feature type="domain" description="EGF-like" evidence="21">
    <location>
        <begin position="284"/>
        <end position="324"/>
    </location>
</feature>
<dbReference type="PROSITE" id="PS00010">
    <property type="entry name" value="ASX_HYDROXYL"/>
    <property type="match status" value="3"/>
</dbReference>
<feature type="domain" description="EGF-like" evidence="21">
    <location>
        <begin position="326"/>
        <end position="362"/>
    </location>
</feature>
<dbReference type="PROSITE" id="PS50026">
    <property type="entry name" value="EGF_3"/>
    <property type="match status" value="15"/>
</dbReference>
<feature type="disulfide bond" evidence="15">
    <location>
        <begin position="863"/>
        <end position="872"/>
    </location>
</feature>
<feature type="disulfide bond" evidence="15">
    <location>
        <begin position="330"/>
        <end position="340"/>
    </location>
</feature>
<keyword evidence="6 17" id="KW-0677">Repeat</keyword>
<feature type="disulfide bond" evidence="15">
    <location>
        <begin position="433"/>
        <end position="442"/>
    </location>
</feature>
<evidence type="ECO:0000256" key="10">
    <source>
        <dbReference type="ARBA" id="ARBA00022976"/>
    </source>
</evidence>
<dbReference type="GO" id="GO:0007219">
    <property type="term" value="P:Notch signaling pathway"/>
    <property type="evidence" value="ECO:0007669"/>
    <property type="project" value="UniProtKB-KW"/>
</dbReference>
<feature type="disulfide bond" evidence="15">
    <location>
        <begin position="240"/>
        <end position="249"/>
    </location>
</feature>
<evidence type="ECO:0000256" key="3">
    <source>
        <dbReference type="ARBA" id="ARBA00022536"/>
    </source>
</evidence>
<dbReference type="InterPro" id="IPR018097">
    <property type="entry name" value="EGF_Ca-bd_CS"/>
</dbReference>
<feature type="domain" description="EGF-like" evidence="21">
    <location>
        <begin position="519"/>
        <end position="556"/>
    </location>
</feature>
<dbReference type="SUPFAM" id="SSF57196">
    <property type="entry name" value="EGF/Laminin"/>
    <property type="match status" value="14"/>
</dbReference>
<feature type="disulfide bond" evidence="15">
    <location>
        <begin position="745"/>
        <end position="754"/>
    </location>
</feature>
<evidence type="ECO:0000256" key="4">
    <source>
        <dbReference type="ARBA" id="ARBA00022692"/>
    </source>
</evidence>
<dbReference type="FunFam" id="2.10.25.10:FF:000173">
    <property type="entry name" value="Neurogenic locus notch protein 2"/>
    <property type="match status" value="1"/>
</dbReference>
<evidence type="ECO:0000256" key="14">
    <source>
        <dbReference type="ARBA" id="ARBA00023180"/>
    </source>
</evidence>
<dbReference type="InterPro" id="IPR013032">
    <property type="entry name" value="EGF-like_CS"/>
</dbReference>
<keyword evidence="2 17" id="KW-0217">Developmental protein</keyword>
<feature type="domain" description="EGF-like" evidence="21">
    <location>
        <begin position="402"/>
        <end position="443"/>
    </location>
</feature>
<feature type="domain" description="EGF-like" evidence="21">
    <location>
        <begin position="634"/>
        <end position="673"/>
    </location>
</feature>